<keyword evidence="5" id="KW-0256">Endoplasmic reticulum</keyword>
<keyword evidence="4 9" id="KW-0812">Transmembrane</keyword>
<accession>A0AAV5SCK3</accession>
<comment type="function">
    <text evidence="8">Component of the signal peptidase complex (SPC) which catalyzes the cleavage of N-terminal signal sequences from nascent proteins as they are translocated into the lumen of the endoplasmic reticulum. Dispensable for SPC enzymatic activity.</text>
</comment>
<keyword evidence="7 9" id="KW-0472">Membrane</keyword>
<evidence type="ECO:0000256" key="9">
    <source>
        <dbReference type="SAM" id="Phobius"/>
    </source>
</evidence>
<evidence type="ECO:0000256" key="1">
    <source>
        <dbReference type="ARBA" id="ARBA00004477"/>
    </source>
</evidence>
<comment type="caution">
    <text evidence="10">The sequence shown here is derived from an EMBL/GenBank/DDBJ whole genome shotgun (WGS) entry which is preliminary data.</text>
</comment>
<dbReference type="GO" id="GO:0006465">
    <property type="term" value="P:signal peptide processing"/>
    <property type="evidence" value="ECO:0007669"/>
    <property type="project" value="InterPro"/>
</dbReference>
<feature type="transmembrane region" description="Helical" evidence="9">
    <location>
        <begin position="53"/>
        <end position="71"/>
    </location>
</feature>
<evidence type="ECO:0000256" key="3">
    <source>
        <dbReference type="ARBA" id="ARBA00017059"/>
    </source>
</evidence>
<name>A0AAV5SCK3_MAUHU</name>
<comment type="similarity">
    <text evidence="2">Belongs to the SPCS1 family.</text>
</comment>
<evidence type="ECO:0000313" key="11">
    <source>
        <dbReference type="Proteomes" id="UP001377567"/>
    </source>
</evidence>
<evidence type="ECO:0000256" key="7">
    <source>
        <dbReference type="ARBA" id="ARBA00023136"/>
    </source>
</evidence>
<evidence type="ECO:0000256" key="6">
    <source>
        <dbReference type="ARBA" id="ARBA00022989"/>
    </source>
</evidence>
<evidence type="ECO:0000256" key="5">
    <source>
        <dbReference type="ARBA" id="ARBA00022824"/>
    </source>
</evidence>
<gene>
    <name evidence="10" type="ORF">DAKH74_056610</name>
</gene>
<keyword evidence="11" id="KW-1185">Reference proteome</keyword>
<dbReference type="InterPro" id="IPR009542">
    <property type="entry name" value="Spc1/SPCS1"/>
</dbReference>
<dbReference type="EMBL" id="BTGD01000025">
    <property type="protein sequence ID" value="GMM59044.1"/>
    <property type="molecule type" value="Genomic_DNA"/>
</dbReference>
<evidence type="ECO:0000256" key="4">
    <source>
        <dbReference type="ARBA" id="ARBA00022692"/>
    </source>
</evidence>
<reference evidence="10 11" key="1">
    <citation type="journal article" date="2023" name="Elife">
        <title>Identification of key yeast species and microbe-microbe interactions impacting larval growth of Drosophila in the wild.</title>
        <authorList>
            <person name="Mure A."/>
            <person name="Sugiura Y."/>
            <person name="Maeda R."/>
            <person name="Honda K."/>
            <person name="Sakurai N."/>
            <person name="Takahashi Y."/>
            <person name="Watada M."/>
            <person name="Katoh T."/>
            <person name="Gotoh A."/>
            <person name="Gotoh Y."/>
            <person name="Taniguchi I."/>
            <person name="Nakamura K."/>
            <person name="Hayashi T."/>
            <person name="Katayama T."/>
            <person name="Uemura T."/>
            <person name="Hattori Y."/>
        </authorList>
    </citation>
    <scope>NUCLEOTIDE SEQUENCE [LARGE SCALE GENOMIC DNA]</scope>
    <source>
        <strain evidence="10 11">KH-74</strain>
    </source>
</reference>
<evidence type="ECO:0000256" key="2">
    <source>
        <dbReference type="ARBA" id="ARBA00005245"/>
    </source>
</evidence>
<organism evidence="10 11">
    <name type="scientific">Maudiozyma humilis</name>
    <name type="common">Sour dough yeast</name>
    <name type="synonym">Kazachstania humilis</name>
    <dbReference type="NCBI Taxonomy" id="51915"/>
    <lineage>
        <taxon>Eukaryota</taxon>
        <taxon>Fungi</taxon>
        <taxon>Dikarya</taxon>
        <taxon>Ascomycota</taxon>
        <taxon>Saccharomycotina</taxon>
        <taxon>Saccharomycetes</taxon>
        <taxon>Saccharomycetales</taxon>
        <taxon>Saccharomycetaceae</taxon>
        <taxon>Maudiozyma</taxon>
    </lineage>
</organism>
<dbReference type="Proteomes" id="UP001377567">
    <property type="component" value="Unassembled WGS sequence"/>
</dbReference>
<protein>
    <recommendedName>
        <fullName evidence="3">Signal peptidase complex subunit 1</fullName>
    </recommendedName>
</protein>
<evidence type="ECO:0000313" key="10">
    <source>
        <dbReference type="EMBL" id="GMM59044.1"/>
    </source>
</evidence>
<sequence>MSSIVQEIQKKLVFPVDYPSQRALASKTQLLTKVVALIAFAYGLYTQSICNLLMAYAAGLLVIALVVVPAYPAYNKQKLTFVVPKPVTVDIVG</sequence>
<dbReference type="PANTHER" id="PTHR13202">
    <property type="entry name" value="MICROSOMAL SIGNAL PEPTIDASE 12 KDA SUBUNIT"/>
    <property type="match status" value="1"/>
</dbReference>
<comment type="subcellular location">
    <subcellularLocation>
        <location evidence="1">Endoplasmic reticulum membrane</location>
        <topology evidence="1">Multi-pass membrane protein</topology>
    </subcellularLocation>
</comment>
<feature type="transmembrane region" description="Helical" evidence="9">
    <location>
        <begin position="30"/>
        <end position="47"/>
    </location>
</feature>
<proteinExistence type="inferred from homology"/>
<dbReference type="GO" id="GO:0045047">
    <property type="term" value="P:protein targeting to ER"/>
    <property type="evidence" value="ECO:0007669"/>
    <property type="project" value="TreeGrafter"/>
</dbReference>
<dbReference type="PANTHER" id="PTHR13202:SF0">
    <property type="entry name" value="SIGNAL PEPTIDASE COMPLEX SUBUNIT 1"/>
    <property type="match status" value="1"/>
</dbReference>
<keyword evidence="6 9" id="KW-1133">Transmembrane helix</keyword>
<dbReference type="Pfam" id="PF06645">
    <property type="entry name" value="SPC12"/>
    <property type="match status" value="1"/>
</dbReference>
<evidence type="ECO:0000256" key="8">
    <source>
        <dbReference type="ARBA" id="ARBA00045204"/>
    </source>
</evidence>
<dbReference type="AlphaFoldDB" id="A0AAV5SCK3"/>
<dbReference type="GO" id="GO:0005787">
    <property type="term" value="C:signal peptidase complex"/>
    <property type="evidence" value="ECO:0007669"/>
    <property type="project" value="InterPro"/>
</dbReference>